<feature type="coiled-coil region" evidence="10">
    <location>
        <begin position="782"/>
        <end position="809"/>
    </location>
</feature>
<evidence type="ECO:0000256" key="11">
    <source>
        <dbReference type="SAM" id="MobiDB-lite"/>
    </source>
</evidence>
<dbReference type="CDD" id="cd12320">
    <property type="entry name" value="RRM6_RBM19_RRM5_MRD1"/>
    <property type="match status" value="1"/>
</dbReference>
<evidence type="ECO:0000256" key="2">
    <source>
        <dbReference type="ARBA" id="ARBA00008033"/>
    </source>
</evidence>
<dbReference type="InterPro" id="IPR050441">
    <property type="entry name" value="RBM"/>
</dbReference>
<keyword evidence="7" id="KW-0539">Nucleus</keyword>
<feature type="compositionally biased region" description="Low complexity" evidence="11">
    <location>
        <begin position="273"/>
        <end position="290"/>
    </location>
</feature>
<feature type="compositionally biased region" description="Basic and acidic residues" evidence="11">
    <location>
        <begin position="245"/>
        <end position="267"/>
    </location>
</feature>
<dbReference type="EMBL" id="FR839631">
    <property type="protein sequence ID" value="CCA40421.1"/>
    <property type="molecule type" value="Genomic_DNA"/>
</dbReference>
<dbReference type="FunFam" id="3.30.70.330:FF:000247">
    <property type="entry name" value="Multiple RNA-binding domain-containing protein 1"/>
    <property type="match status" value="1"/>
</dbReference>
<proteinExistence type="inferred from homology"/>
<feature type="compositionally biased region" description="Polar residues" evidence="11">
    <location>
        <begin position="146"/>
        <end position="158"/>
    </location>
</feature>
<accession>F2QYE3</accession>
<evidence type="ECO:0000256" key="5">
    <source>
        <dbReference type="ARBA" id="ARBA00022737"/>
    </source>
</evidence>
<evidence type="ECO:0000256" key="6">
    <source>
        <dbReference type="ARBA" id="ARBA00022884"/>
    </source>
</evidence>
<reference evidence="13 14" key="3">
    <citation type="journal article" date="2016" name="FEMS Yeast Res.">
        <title>Curation of the genome annotation of Pichia pastoris (Komagataella phaffii) CBS7435 from gene level to protein function.</title>
        <authorList>
            <person name="Valli M."/>
            <person name="Tatto N.E."/>
            <person name="Peymann A."/>
            <person name="Gruber C."/>
            <person name="Landes N."/>
            <person name="Ekker H."/>
            <person name="Thallinger G.G."/>
            <person name="Mattanovich D."/>
            <person name="Gasser B."/>
            <person name="Graf A.B."/>
        </authorList>
    </citation>
    <scope>GENOME REANNOTATION</scope>
    <source>
        <strain evidence="13 14">ATCC 76273 / CBS 7435 / CECT 11047 / NRRL Y-11430 / Wegner 21-1</strain>
    </source>
</reference>
<dbReference type="SMART" id="SM00361">
    <property type="entry name" value="RRM_1"/>
    <property type="match status" value="2"/>
</dbReference>
<evidence type="ECO:0000256" key="10">
    <source>
        <dbReference type="SAM" id="Coils"/>
    </source>
</evidence>
<feature type="domain" description="RRM" evidence="12">
    <location>
        <begin position="612"/>
        <end position="695"/>
    </location>
</feature>
<dbReference type="Gene3D" id="3.30.70.330">
    <property type="match status" value="5"/>
</dbReference>
<feature type="compositionally biased region" description="Basic and acidic residues" evidence="11">
    <location>
        <begin position="579"/>
        <end position="589"/>
    </location>
</feature>
<evidence type="ECO:0000256" key="1">
    <source>
        <dbReference type="ARBA" id="ARBA00004123"/>
    </source>
</evidence>
<reference evidence="13 14" key="1">
    <citation type="journal article" date="2011" name="J. Biotechnol.">
        <title>High-quality genome sequence of Pichia pastoris CBS7435.</title>
        <authorList>
            <person name="Kuberl A."/>
            <person name="Schneider J."/>
            <person name="Thallinger G.G."/>
            <person name="Anderl I."/>
            <person name="Wibberg D."/>
            <person name="Hajek T."/>
            <person name="Jaenicke S."/>
            <person name="Brinkrolf K."/>
            <person name="Goesmann A."/>
            <person name="Szczepanowski R."/>
            <person name="Puhler A."/>
            <person name="Schwab H."/>
            <person name="Glieder A."/>
            <person name="Pichler H."/>
        </authorList>
    </citation>
    <scope>NUCLEOTIDE SEQUENCE [LARGE SCALE GENOMIC DNA]</scope>
    <source>
        <strain evidence="14">ATCC 76273 / CBS 7435 / CECT 11047 / NRRL Y-11430 / Wegner 21-1</strain>
    </source>
</reference>
<feature type="compositionally biased region" description="Basic and acidic residues" evidence="11">
    <location>
        <begin position="191"/>
        <end position="209"/>
    </location>
</feature>
<dbReference type="InterPro" id="IPR034482">
    <property type="entry name" value="Mrd1_RRM3"/>
</dbReference>
<evidence type="ECO:0000256" key="9">
    <source>
        <dbReference type="PROSITE-ProRule" id="PRU00176"/>
    </source>
</evidence>
<dbReference type="Pfam" id="PF00076">
    <property type="entry name" value="RRM_1"/>
    <property type="match status" value="5"/>
</dbReference>
<dbReference type="PROSITE" id="PS50102">
    <property type="entry name" value="RRM"/>
    <property type="match status" value="5"/>
</dbReference>
<reference key="2">
    <citation type="submission" date="2011-04" db="EMBL/GenBank/DDBJ databases">
        <title>High-quality genome sequence of Pichia pastoris CBS 7435.</title>
        <authorList>
            <person name="Kueberl A."/>
            <person name="Schneider J."/>
            <person name="Thallinger G.G."/>
            <person name="Anderl I."/>
            <person name="Wibberg D."/>
            <person name="Hajek T."/>
            <person name="Jaenicke S."/>
            <person name="Brinkrolf K."/>
            <person name="Goesmann A."/>
            <person name="Szczepanowski R."/>
            <person name="Puehler A."/>
            <person name="Schwab H."/>
            <person name="Glieder A."/>
            <person name="Pichler H."/>
        </authorList>
    </citation>
    <scope>NUCLEOTIDE SEQUENCE</scope>
    <source>
        <strain>CBS 7435</strain>
    </source>
</reference>
<evidence type="ECO:0000313" key="14">
    <source>
        <dbReference type="Proteomes" id="UP000006853"/>
    </source>
</evidence>
<dbReference type="InterPro" id="IPR003954">
    <property type="entry name" value="RRM_euk-type"/>
</dbReference>
<keyword evidence="5" id="KW-0677">Repeat</keyword>
<dbReference type="PANTHER" id="PTHR48034">
    <property type="entry name" value="TRANSFORMER-2 SEX-DETERMINING PROTEIN-RELATED"/>
    <property type="match status" value="1"/>
</dbReference>
<dbReference type="InterPro" id="IPR000504">
    <property type="entry name" value="RRM_dom"/>
</dbReference>
<evidence type="ECO:0000256" key="8">
    <source>
        <dbReference type="ARBA" id="ARBA00023274"/>
    </source>
</evidence>
<gene>
    <name evidence="13" type="primary">MRD1</name>
    <name evidence="13" type="ordered locus">PP7435_Chr4-0246</name>
</gene>
<feature type="region of interest" description="Disordered" evidence="11">
    <location>
        <begin position="144"/>
        <end position="301"/>
    </location>
</feature>
<dbReference type="SUPFAM" id="SSF54928">
    <property type="entry name" value="RNA-binding domain, RBD"/>
    <property type="match status" value="3"/>
</dbReference>
<feature type="domain" description="RRM" evidence="12">
    <location>
        <begin position="309"/>
        <end position="387"/>
    </location>
</feature>
<dbReference type="GO" id="GO:0006364">
    <property type="term" value="P:rRNA processing"/>
    <property type="evidence" value="ECO:0007669"/>
    <property type="project" value="UniProtKB-KW"/>
</dbReference>
<dbReference type="CDD" id="cd12568">
    <property type="entry name" value="RRM3_MRD1"/>
    <property type="match status" value="1"/>
</dbReference>
<feature type="region of interest" description="Disordered" evidence="11">
    <location>
        <begin position="567"/>
        <end position="603"/>
    </location>
</feature>
<evidence type="ECO:0000313" key="13">
    <source>
        <dbReference type="EMBL" id="CCA40421.1"/>
    </source>
</evidence>
<sequence length="834" mass="93937">MSRLIVKGLPKYYTEDKLKAYFSKQGDVSDVKLMKNRFGESRRFAFIGYKNAEDAEKAASYYNDSFIDTARISVELAVTFADSNVPLSFKAKKRLAEDRIKDTEEKLKRLEEAPMKKNKTNPIREIDEQIAKDHKLRDFMNALRPGSQTQTWADNSAVSGEGGPTNEALVEALAKRDKSEPTTDSAQHDPNVSDHASDDDYDDFQKSNEDNESEEEEEMIPLSEVAPADDSMTDLEWLIQRRKRMSDNPSHKEQNGTKDTEHKRPGHDEEETTATQSQDGQTSSQQQTEIVQEEESEEDQNIKIISQTGRLFVRNISYTATEAEFRQLFSTYGELDEVHVAIDTRTGASKGFVYVKFQDPEQALEAYKSLDKQIFQGRLLHILPAQPKKDHRLDEFDIKNLPLKKQRELKKKVDASKSVFSWNSLYMNNDAVLSSVADKLGISKTELIDPQNSSSAVKQALAEAHVIGDVRKYFESKGVDLTKFDTKERDDKVILVKNFPYGTSLDEITDLFAQYGELKRVLMPPAGTIAVVEFRDAPSGRSAFTKLAYRRFKKSIIYLEKGPTGLFTRDPNSNEAPDVAEKKEGKEVKATGGDLLDTDKSDEALTPSGPTVSVFVKNLSFSTTVQTLTDTFKPLEGFTVATVKTKPDAKNPGKTLSMGFGFVEFRTKEQAELAISTLDGKPLDGHRLQLKLSHRKSGTNEKKARSSKTSKIIIKNLPFEATRKDIVELFSSFGHLKSARVPKKFDSSARGFAFVEFSLLKEAEQAMDQLQGVHLLGRRLVMEYAQQDAENAEEEIERMTKKVQKQVASRELASLQGTGRKRLDFDETDEFEGL</sequence>
<comment type="subcellular location">
    <subcellularLocation>
        <location evidence="1">Nucleus</location>
    </subcellularLocation>
</comment>
<feature type="compositionally biased region" description="Acidic residues" evidence="11">
    <location>
        <begin position="210"/>
        <end position="219"/>
    </location>
</feature>
<evidence type="ECO:0000259" key="12">
    <source>
        <dbReference type="PROSITE" id="PS50102"/>
    </source>
</evidence>
<dbReference type="Proteomes" id="UP000006853">
    <property type="component" value="Chromosome 4"/>
</dbReference>
<keyword evidence="6 9" id="KW-0694">RNA-binding</keyword>
<dbReference type="GO" id="GO:1990904">
    <property type="term" value="C:ribonucleoprotein complex"/>
    <property type="evidence" value="ECO:0007669"/>
    <property type="project" value="UniProtKB-KW"/>
</dbReference>
<dbReference type="CDD" id="cd12565">
    <property type="entry name" value="RRM1_MRD1"/>
    <property type="match status" value="1"/>
</dbReference>
<evidence type="ECO:0000256" key="4">
    <source>
        <dbReference type="ARBA" id="ARBA00022552"/>
    </source>
</evidence>
<dbReference type="InterPro" id="IPR035979">
    <property type="entry name" value="RBD_domain_sf"/>
</dbReference>
<keyword evidence="8" id="KW-0687">Ribonucleoprotein</keyword>
<dbReference type="HOGENOM" id="CLU_008479_0_0_1"/>
<dbReference type="InterPro" id="IPR012677">
    <property type="entry name" value="Nucleotide-bd_a/b_plait_sf"/>
</dbReference>
<organism evidence="13 14">
    <name type="scientific">Komagataella phaffii (strain ATCC 76273 / CBS 7435 / CECT 11047 / NRRL Y-11430 / Wegner 21-1)</name>
    <name type="common">Yeast</name>
    <name type="synonym">Pichia pastoris</name>
    <dbReference type="NCBI Taxonomy" id="981350"/>
    <lineage>
        <taxon>Eukaryota</taxon>
        <taxon>Fungi</taxon>
        <taxon>Dikarya</taxon>
        <taxon>Ascomycota</taxon>
        <taxon>Saccharomycotina</taxon>
        <taxon>Pichiomycetes</taxon>
        <taxon>Pichiales</taxon>
        <taxon>Pichiaceae</taxon>
        <taxon>Komagataella</taxon>
    </lineage>
</organism>
<dbReference type="GO" id="GO:0005634">
    <property type="term" value="C:nucleus"/>
    <property type="evidence" value="ECO:0007669"/>
    <property type="project" value="UniProtKB-SubCell"/>
</dbReference>
<name>F2QYE3_KOMPC</name>
<evidence type="ECO:0000256" key="7">
    <source>
        <dbReference type="ARBA" id="ARBA00023242"/>
    </source>
</evidence>
<evidence type="ECO:0000256" key="3">
    <source>
        <dbReference type="ARBA" id="ARBA00013428"/>
    </source>
</evidence>
<dbReference type="SMART" id="SM00360">
    <property type="entry name" value="RRM"/>
    <property type="match status" value="5"/>
</dbReference>
<keyword evidence="14" id="KW-1185">Reference proteome</keyword>
<dbReference type="AlphaFoldDB" id="F2QYE3"/>
<dbReference type="GO" id="GO:0003723">
    <property type="term" value="F:RNA binding"/>
    <property type="evidence" value="ECO:0007669"/>
    <property type="project" value="UniProtKB-UniRule"/>
</dbReference>
<keyword evidence="10" id="KW-0175">Coiled coil</keyword>
<protein>
    <recommendedName>
        <fullName evidence="3">Multiple RNA-binding domain-containing protein 1</fullName>
    </recommendedName>
</protein>
<dbReference type="FunFam" id="3.30.70.330:FF:000459">
    <property type="entry name" value="Multiple RNA-binding domain-containing protein 1"/>
    <property type="match status" value="1"/>
</dbReference>
<feature type="domain" description="RRM" evidence="12">
    <location>
        <begin position="710"/>
        <end position="787"/>
    </location>
</feature>
<comment type="similarity">
    <text evidence="2">Belongs to the RRM MRD1 family.</text>
</comment>
<feature type="domain" description="RRM" evidence="12">
    <location>
        <begin position="2"/>
        <end position="79"/>
    </location>
</feature>
<keyword evidence="4" id="KW-0698">rRNA processing</keyword>
<feature type="domain" description="RRM" evidence="12">
    <location>
        <begin position="492"/>
        <end position="564"/>
    </location>
</feature>